<protein>
    <submittedName>
        <fullName evidence="1">Uncharacterized protein</fullName>
    </submittedName>
</protein>
<accession>A0A5J9SIS4</accession>
<gene>
    <name evidence="1" type="ORF">EJB05_56263</name>
</gene>
<keyword evidence="2" id="KW-1185">Reference proteome</keyword>
<comment type="caution">
    <text evidence="1">The sequence shown here is derived from an EMBL/GenBank/DDBJ whole genome shotgun (WGS) entry which is preliminary data.</text>
</comment>
<reference evidence="1 2" key="1">
    <citation type="journal article" date="2019" name="Sci. Rep.">
        <title>A high-quality genome of Eragrostis curvula grass provides insights into Poaceae evolution and supports new strategies to enhance forage quality.</title>
        <authorList>
            <person name="Carballo J."/>
            <person name="Santos B.A.C.M."/>
            <person name="Zappacosta D."/>
            <person name="Garbus I."/>
            <person name="Selva J.P."/>
            <person name="Gallo C.A."/>
            <person name="Diaz A."/>
            <person name="Albertini E."/>
            <person name="Caccamo M."/>
            <person name="Echenique V."/>
        </authorList>
    </citation>
    <scope>NUCLEOTIDE SEQUENCE [LARGE SCALE GENOMIC DNA]</scope>
    <source>
        <strain evidence="2">cv. Victoria</strain>
        <tissue evidence="1">Leaf</tissue>
    </source>
</reference>
<evidence type="ECO:0000313" key="1">
    <source>
        <dbReference type="EMBL" id="TVT98435.1"/>
    </source>
</evidence>
<dbReference type="Proteomes" id="UP000324897">
    <property type="component" value="Unassembled WGS sequence"/>
</dbReference>
<sequence length="223" mass="25233">MLSKMSTNDCFDYGFYIGMDGGVFQSFIPFLAWRCCCFVPDGQQLRLLWSPMVAAFVSSSGKMEWRNRHITNRRLCYGIATGSSPLEPVVSASLSTRRPPSFLQPSLLARSNQDMLRIPDTMPGCAGKRLGFNSIDWCMSRDGNNVEDPIRCQEEETIVLTSSSLCIDANKIRQNRREEKQNILLHCIFLPFKYITFKAHRCSSASILIGNKAVLSQRNVLIF</sequence>
<organism evidence="1 2">
    <name type="scientific">Eragrostis curvula</name>
    <name type="common">weeping love grass</name>
    <dbReference type="NCBI Taxonomy" id="38414"/>
    <lineage>
        <taxon>Eukaryota</taxon>
        <taxon>Viridiplantae</taxon>
        <taxon>Streptophyta</taxon>
        <taxon>Embryophyta</taxon>
        <taxon>Tracheophyta</taxon>
        <taxon>Spermatophyta</taxon>
        <taxon>Magnoliopsida</taxon>
        <taxon>Liliopsida</taxon>
        <taxon>Poales</taxon>
        <taxon>Poaceae</taxon>
        <taxon>PACMAD clade</taxon>
        <taxon>Chloridoideae</taxon>
        <taxon>Eragrostideae</taxon>
        <taxon>Eragrostidinae</taxon>
        <taxon>Eragrostis</taxon>
    </lineage>
</organism>
<name>A0A5J9SIS4_9POAL</name>
<dbReference type="EMBL" id="RWGY01000859">
    <property type="protein sequence ID" value="TVT98435.1"/>
    <property type="molecule type" value="Genomic_DNA"/>
</dbReference>
<evidence type="ECO:0000313" key="2">
    <source>
        <dbReference type="Proteomes" id="UP000324897"/>
    </source>
</evidence>
<proteinExistence type="predicted"/>
<feature type="non-terminal residue" evidence="1">
    <location>
        <position position="1"/>
    </location>
</feature>
<dbReference type="AlphaFoldDB" id="A0A5J9SIS4"/>
<dbReference type="Gramene" id="TVT98435">
    <property type="protein sequence ID" value="TVT98435"/>
    <property type="gene ID" value="EJB05_56263"/>
</dbReference>